<dbReference type="Proteomes" id="UP000324974">
    <property type="component" value="Chromosome"/>
</dbReference>
<feature type="binding site" evidence="9">
    <location>
        <begin position="295"/>
        <end position="297"/>
    </location>
    <ligand>
        <name>ATP</name>
        <dbReference type="ChEBI" id="CHEBI:30616"/>
    </ligand>
</feature>
<keyword evidence="3 9" id="KW-0808">Transferase</keyword>
<dbReference type="GO" id="GO:0000287">
    <property type="term" value="F:magnesium ion binding"/>
    <property type="evidence" value="ECO:0007669"/>
    <property type="project" value="UniProtKB-UniRule"/>
</dbReference>
<dbReference type="GO" id="GO:0008776">
    <property type="term" value="F:acetate kinase activity"/>
    <property type="evidence" value="ECO:0007669"/>
    <property type="project" value="UniProtKB-UniRule"/>
</dbReference>
<reference evidence="12" key="1">
    <citation type="submission" date="2019-08" db="EMBL/GenBank/DDBJ databases">
        <title>Limnoglobus roseus gen. nov., sp. nov., a novel freshwater planctomycete with a giant genome from the family Gemmataceae.</title>
        <authorList>
            <person name="Kulichevskaya I.S."/>
            <person name="Naumoff D.G."/>
            <person name="Miroshnikov K."/>
            <person name="Ivanova A."/>
            <person name="Philippov D.A."/>
            <person name="Hakobyan A."/>
            <person name="Rijpstra I.C."/>
            <person name="Sinninghe Damste J.S."/>
            <person name="Liesack W."/>
            <person name="Dedysh S.N."/>
        </authorList>
    </citation>
    <scope>NUCLEOTIDE SEQUENCE [LARGE SCALE GENOMIC DNA]</scope>
    <source>
        <strain evidence="12">PX52</strain>
    </source>
</reference>
<dbReference type="Pfam" id="PF00871">
    <property type="entry name" value="Acetate_kinase"/>
    <property type="match status" value="1"/>
</dbReference>
<dbReference type="Gene3D" id="3.30.420.40">
    <property type="match status" value="2"/>
</dbReference>
<evidence type="ECO:0000313" key="12">
    <source>
        <dbReference type="Proteomes" id="UP000324974"/>
    </source>
</evidence>
<comment type="pathway">
    <text evidence="9">Metabolic intermediate biosynthesis; acetyl-CoA biosynthesis; acetyl-CoA from acetate: step 1/2.</text>
</comment>
<sequence length="412" mass="43173">MPVSTAEIPSSRLSVPGGHVLTLNGGSSSIKFAVFDAGESLRRSVGGAVERVGLADAFLRASMPGRPDERRPLPAAGLDQAVEGLFDWLDGIGALRRISAVGHRIVHGGPSHTDPRVITPGLLADLRAATPFAPVHLPSEIRLIEALARRLPGVPQFACFDTAFHRDLSSVARFLPIPRRYRESGIRRYGFHGLSYDFLLGEVGRLAGADAARGRVVLAHLGSGASMAAVRDGRCVDTTMGLTPAGGLVMGTRTGDLDPGVLIHIAKAEGLTADQLEDLVTRRSGLLGVSETSPDMRDLLARQATDPRAADAVELFCYQARKWVGALSAALGGLDTLVFSGGIGEGAPEVRSRVCDGLEFLGVRLDSAANDANAPLISATAGPVTVRVIPTDEELMIARTVFRVAGAGPPAP</sequence>
<protein>
    <recommendedName>
        <fullName evidence="9">Acetate kinase</fullName>
        <ecNumber evidence="9">2.7.2.1</ecNumber>
    </recommendedName>
    <alternativeName>
        <fullName evidence="9">Acetokinase</fullName>
    </alternativeName>
</protein>
<proteinExistence type="inferred from homology"/>
<dbReference type="PROSITE" id="PS01076">
    <property type="entry name" value="ACETATE_KINASE_2"/>
    <property type="match status" value="1"/>
</dbReference>
<dbReference type="KEGG" id="lrs:PX52LOC_03788"/>
<comment type="cofactor">
    <cofactor evidence="9">
        <name>Mg(2+)</name>
        <dbReference type="ChEBI" id="CHEBI:18420"/>
    </cofactor>
    <cofactor evidence="9">
        <name>Mn(2+)</name>
        <dbReference type="ChEBI" id="CHEBI:29035"/>
    </cofactor>
    <text evidence="9">Mg(2+). Can also accept Mn(2+).</text>
</comment>
<comment type="function">
    <text evidence="9">Catalyzes the formation of acetyl phosphate from acetate and ATP. Can also catalyze the reverse reaction.</text>
</comment>
<comment type="subunit">
    <text evidence="9">Homodimer.</text>
</comment>
<dbReference type="PANTHER" id="PTHR21060">
    <property type="entry name" value="ACETATE KINASE"/>
    <property type="match status" value="1"/>
</dbReference>
<evidence type="ECO:0000256" key="6">
    <source>
        <dbReference type="ARBA" id="ARBA00022777"/>
    </source>
</evidence>
<dbReference type="GO" id="GO:0006083">
    <property type="term" value="P:acetate metabolic process"/>
    <property type="evidence" value="ECO:0007669"/>
    <property type="project" value="TreeGrafter"/>
</dbReference>
<dbReference type="InterPro" id="IPR043129">
    <property type="entry name" value="ATPase_NBD"/>
</dbReference>
<accession>A0A5C1ADT9</accession>
<evidence type="ECO:0000256" key="9">
    <source>
        <dbReference type="HAMAP-Rule" id="MF_00020"/>
    </source>
</evidence>
<dbReference type="RefSeq" id="WP_246173757.1">
    <property type="nucleotide sequence ID" value="NZ_CP042425.1"/>
</dbReference>
<dbReference type="InterPro" id="IPR000890">
    <property type="entry name" value="Aliphatic_acid_kin_short-chain"/>
</dbReference>
<comment type="caution">
    <text evidence="9">Lacks conserved residue(s) required for the propagation of feature annotation.</text>
</comment>
<gene>
    <name evidence="9" type="primary">ackA</name>
    <name evidence="11" type="ORF">PX52LOC_03788</name>
</gene>
<feature type="active site" description="Proton donor/acceptor" evidence="9">
    <location>
        <position position="161"/>
    </location>
</feature>
<evidence type="ECO:0000256" key="3">
    <source>
        <dbReference type="ARBA" id="ARBA00022679"/>
    </source>
</evidence>
<keyword evidence="4 9" id="KW-0479">Metal-binding</keyword>
<dbReference type="InterPro" id="IPR023865">
    <property type="entry name" value="Aliphatic_acid_kinase_CS"/>
</dbReference>
<dbReference type="GO" id="GO:0005829">
    <property type="term" value="C:cytosol"/>
    <property type="evidence" value="ECO:0007669"/>
    <property type="project" value="TreeGrafter"/>
</dbReference>
<keyword evidence="5 9" id="KW-0547">Nucleotide-binding</keyword>
<organism evidence="11 12">
    <name type="scientific">Limnoglobus roseus</name>
    <dbReference type="NCBI Taxonomy" id="2598579"/>
    <lineage>
        <taxon>Bacteria</taxon>
        <taxon>Pseudomonadati</taxon>
        <taxon>Planctomycetota</taxon>
        <taxon>Planctomycetia</taxon>
        <taxon>Gemmatales</taxon>
        <taxon>Gemmataceae</taxon>
        <taxon>Limnoglobus</taxon>
    </lineage>
</organism>
<feature type="binding site" evidence="9">
    <location>
        <begin position="220"/>
        <end position="224"/>
    </location>
    <ligand>
        <name>ATP</name>
        <dbReference type="ChEBI" id="CHEBI:30616"/>
    </ligand>
</feature>
<evidence type="ECO:0000256" key="2">
    <source>
        <dbReference type="ARBA" id="ARBA00022490"/>
    </source>
</evidence>
<evidence type="ECO:0000256" key="8">
    <source>
        <dbReference type="ARBA" id="ARBA00022842"/>
    </source>
</evidence>
<dbReference type="UniPathway" id="UPA00340">
    <property type="reaction ID" value="UER00458"/>
</dbReference>
<comment type="subcellular location">
    <subcellularLocation>
        <location evidence="9">Cytoplasm</location>
    </subcellularLocation>
</comment>
<dbReference type="PRINTS" id="PR00471">
    <property type="entry name" value="ACETATEKNASE"/>
</dbReference>
<evidence type="ECO:0000313" key="11">
    <source>
        <dbReference type="EMBL" id="QEL16815.1"/>
    </source>
</evidence>
<feature type="binding site" evidence="9">
    <location>
        <position position="31"/>
    </location>
    <ligand>
        <name>ATP</name>
        <dbReference type="ChEBI" id="CHEBI:30616"/>
    </ligand>
</feature>
<keyword evidence="8 9" id="KW-0460">Magnesium</keyword>
<comment type="similarity">
    <text evidence="1 9 10">Belongs to the acetokinase family.</text>
</comment>
<feature type="binding site" evidence="9">
    <location>
        <position position="393"/>
    </location>
    <ligand>
        <name>Mg(2+)</name>
        <dbReference type="ChEBI" id="CHEBI:18420"/>
    </ligand>
</feature>
<dbReference type="EMBL" id="CP042425">
    <property type="protein sequence ID" value="QEL16815.1"/>
    <property type="molecule type" value="Genomic_DNA"/>
</dbReference>
<dbReference type="EC" id="2.7.2.1" evidence="9"/>
<feature type="binding site" evidence="9">
    <location>
        <position position="104"/>
    </location>
    <ligand>
        <name>substrate</name>
    </ligand>
</feature>
<evidence type="ECO:0000256" key="5">
    <source>
        <dbReference type="ARBA" id="ARBA00022741"/>
    </source>
</evidence>
<feature type="binding site" evidence="9">
    <location>
        <position position="24"/>
    </location>
    <ligand>
        <name>Mg(2+)</name>
        <dbReference type="ChEBI" id="CHEBI:18420"/>
    </ligand>
</feature>
<evidence type="ECO:0000256" key="1">
    <source>
        <dbReference type="ARBA" id="ARBA00008748"/>
    </source>
</evidence>
<comment type="catalytic activity">
    <reaction evidence="9">
        <text>acetate + ATP = acetyl phosphate + ADP</text>
        <dbReference type="Rhea" id="RHEA:11352"/>
        <dbReference type="ChEBI" id="CHEBI:22191"/>
        <dbReference type="ChEBI" id="CHEBI:30089"/>
        <dbReference type="ChEBI" id="CHEBI:30616"/>
        <dbReference type="ChEBI" id="CHEBI:456216"/>
        <dbReference type="EC" id="2.7.2.1"/>
    </reaction>
</comment>
<keyword evidence="6 9" id="KW-0418">Kinase</keyword>
<dbReference type="GO" id="GO:0005524">
    <property type="term" value="F:ATP binding"/>
    <property type="evidence" value="ECO:0007669"/>
    <property type="project" value="UniProtKB-KW"/>
</dbReference>
<keyword evidence="7 9" id="KW-0067">ATP-binding</keyword>
<dbReference type="AlphaFoldDB" id="A0A5C1ADT9"/>
<keyword evidence="2 9" id="KW-0963">Cytoplasm</keyword>
<dbReference type="PANTHER" id="PTHR21060:SF21">
    <property type="entry name" value="ACETATE KINASE"/>
    <property type="match status" value="1"/>
</dbReference>
<dbReference type="HAMAP" id="MF_00020">
    <property type="entry name" value="Acetate_kinase"/>
    <property type="match status" value="1"/>
</dbReference>
<evidence type="ECO:0000256" key="4">
    <source>
        <dbReference type="ARBA" id="ARBA00022723"/>
    </source>
</evidence>
<keyword evidence="12" id="KW-1185">Reference proteome</keyword>
<dbReference type="PROSITE" id="PS01075">
    <property type="entry name" value="ACETATE_KINASE_1"/>
    <property type="match status" value="1"/>
</dbReference>
<evidence type="ECO:0000256" key="10">
    <source>
        <dbReference type="RuleBase" id="RU003835"/>
    </source>
</evidence>
<feature type="site" description="Transition state stabilizer" evidence="9">
    <location>
        <position position="253"/>
    </location>
</feature>
<name>A0A5C1ADT9_9BACT</name>
<dbReference type="GO" id="GO:0006085">
    <property type="term" value="P:acetyl-CoA biosynthetic process"/>
    <property type="evidence" value="ECO:0007669"/>
    <property type="project" value="UniProtKB-UniRule"/>
</dbReference>
<dbReference type="NCBIfam" id="TIGR00016">
    <property type="entry name" value="ackA"/>
    <property type="match status" value="1"/>
</dbReference>
<dbReference type="PIRSF" id="PIRSF000722">
    <property type="entry name" value="Acetate_prop_kin"/>
    <property type="match status" value="1"/>
</dbReference>
<dbReference type="SUPFAM" id="SSF53067">
    <property type="entry name" value="Actin-like ATPase domain"/>
    <property type="match status" value="2"/>
</dbReference>
<dbReference type="InterPro" id="IPR004372">
    <property type="entry name" value="Ac/propionate_kinase"/>
</dbReference>
<feature type="site" description="Transition state stabilizer" evidence="9">
    <location>
        <position position="192"/>
    </location>
</feature>
<evidence type="ECO:0000256" key="7">
    <source>
        <dbReference type="ARBA" id="ARBA00022840"/>
    </source>
</evidence>